<dbReference type="InterPro" id="IPR020843">
    <property type="entry name" value="ER"/>
</dbReference>
<keyword evidence="2" id="KW-0560">Oxidoreductase</keyword>
<dbReference type="GO" id="GO:0008270">
    <property type="term" value="F:zinc ion binding"/>
    <property type="evidence" value="ECO:0007669"/>
    <property type="project" value="InterPro"/>
</dbReference>
<keyword evidence="1" id="KW-0521">NADP</keyword>
<dbReference type="InterPro" id="IPR013154">
    <property type="entry name" value="ADH-like_N"/>
</dbReference>
<organism evidence="4 5">
    <name type="scientific">Petrocella atlantisensis</name>
    <dbReference type="NCBI Taxonomy" id="2173034"/>
    <lineage>
        <taxon>Bacteria</taxon>
        <taxon>Bacillati</taxon>
        <taxon>Bacillota</taxon>
        <taxon>Clostridia</taxon>
        <taxon>Lachnospirales</taxon>
        <taxon>Vallitaleaceae</taxon>
        <taxon>Petrocella</taxon>
    </lineage>
</organism>
<evidence type="ECO:0000313" key="4">
    <source>
        <dbReference type="EMBL" id="VDN46727.1"/>
    </source>
</evidence>
<dbReference type="Gene3D" id="3.90.180.10">
    <property type="entry name" value="Medium-chain alcohol dehydrogenases, catalytic domain"/>
    <property type="match status" value="1"/>
</dbReference>
<dbReference type="SMART" id="SM00829">
    <property type="entry name" value="PKS_ER"/>
    <property type="match status" value="1"/>
</dbReference>
<dbReference type="InterPro" id="IPR036291">
    <property type="entry name" value="NAD(P)-bd_dom_sf"/>
</dbReference>
<protein>
    <submittedName>
        <fullName evidence="4">Alcohol dehydrogenase</fullName>
    </submittedName>
</protein>
<dbReference type="SUPFAM" id="SSF51735">
    <property type="entry name" value="NAD(P)-binding Rossmann-fold domains"/>
    <property type="match status" value="1"/>
</dbReference>
<accession>A0A3P7PQU2</accession>
<dbReference type="EMBL" id="LR130778">
    <property type="protein sequence ID" value="VDN46727.1"/>
    <property type="molecule type" value="Genomic_DNA"/>
</dbReference>
<keyword evidence="5" id="KW-1185">Reference proteome</keyword>
<sequence>METKWDTTPKNDRFEPISGEKTMKAVVTAGNGGYEKLECREVRMPSLESDEVLIQVLAAGVNNTEINTRIGWYSSSITTSTESATEKQLALSNADGGWNEATPFPFIQGTDCCGRIVAVGPGGDESSIGARVLVRACMRRFDFESMENIWMGSDFDGAFAQYVKVPASEAFIVKCDWSDAELGTIPCAYGTAENMIHRGNVNKDEHILVTGASGGVGSAVVQLAKRRGAIVTAIASASKVEQVLAIGADLVVRRDENILSKLGEKSFDIIIDNVAGPSFGDMIKLLKRNGRYVSSGAIGGPIVTFDMRDFYLKDLRLIGCTAWDAPVFPNLISYIEKGEIKPLVAKIFPLEQIADAQREFLEKKFVGNFVLIPPSADE</sequence>
<dbReference type="GO" id="GO:0016651">
    <property type="term" value="F:oxidoreductase activity, acting on NAD(P)H"/>
    <property type="evidence" value="ECO:0007669"/>
    <property type="project" value="TreeGrafter"/>
</dbReference>
<dbReference type="PANTHER" id="PTHR48106:SF18">
    <property type="entry name" value="QUINONE OXIDOREDUCTASE PIG3"/>
    <property type="match status" value="1"/>
</dbReference>
<dbReference type="PANTHER" id="PTHR48106">
    <property type="entry name" value="QUINONE OXIDOREDUCTASE PIG3-RELATED"/>
    <property type="match status" value="1"/>
</dbReference>
<dbReference type="Gene3D" id="3.40.50.720">
    <property type="entry name" value="NAD(P)-binding Rossmann-like Domain"/>
    <property type="match status" value="1"/>
</dbReference>
<name>A0A3P7PQU2_9FIRM</name>
<dbReference type="CDD" id="cd08274">
    <property type="entry name" value="MDR9"/>
    <property type="match status" value="1"/>
</dbReference>
<evidence type="ECO:0000313" key="5">
    <source>
        <dbReference type="Proteomes" id="UP000279029"/>
    </source>
</evidence>
<dbReference type="KEGG" id="cbar:PATL70BA_0852"/>
<dbReference type="InterPro" id="IPR002364">
    <property type="entry name" value="Quin_OxRdtase/zeta-crystal_CS"/>
</dbReference>
<dbReference type="RefSeq" id="WP_197715785.1">
    <property type="nucleotide sequence ID" value="NZ_LR130778.1"/>
</dbReference>
<dbReference type="Pfam" id="PF08240">
    <property type="entry name" value="ADH_N"/>
    <property type="match status" value="1"/>
</dbReference>
<reference evidence="4 5" key="1">
    <citation type="submission" date="2018-09" db="EMBL/GenBank/DDBJ databases">
        <authorList>
            <person name="Postec A."/>
        </authorList>
    </citation>
    <scope>NUCLEOTIDE SEQUENCE [LARGE SCALE GENOMIC DNA]</scope>
    <source>
        <strain evidence="4">70B-A</strain>
    </source>
</reference>
<dbReference type="PROSITE" id="PS01162">
    <property type="entry name" value="QOR_ZETA_CRYSTAL"/>
    <property type="match status" value="1"/>
</dbReference>
<proteinExistence type="predicted"/>
<dbReference type="Pfam" id="PF00107">
    <property type="entry name" value="ADH_zinc_N"/>
    <property type="match status" value="1"/>
</dbReference>
<feature type="domain" description="Enoyl reductase (ER)" evidence="3">
    <location>
        <begin position="32"/>
        <end position="371"/>
    </location>
</feature>
<evidence type="ECO:0000256" key="1">
    <source>
        <dbReference type="ARBA" id="ARBA00022857"/>
    </source>
</evidence>
<gene>
    <name evidence="4" type="ORF">PATL70BA_0852</name>
</gene>
<evidence type="ECO:0000259" key="3">
    <source>
        <dbReference type="SMART" id="SM00829"/>
    </source>
</evidence>
<dbReference type="InterPro" id="IPR011032">
    <property type="entry name" value="GroES-like_sf"/>
</dbReference>
<dbReference type="SUPFAM" id="SSF50129">
    <property type="entry name" value="GroES-like"/>
    <property type="match status" value="1"/>
</dbReference>
<dbReference type="AlphaFoldDB" id="A0A3P7PQU2"/>
<dbReference type="InterPro" id="IPR013149">
    <property type="entry name" value="ADH-like_C"/>
</dbReference>
<dbReference type="Proteomes" id="UP000279029">
    <property type="component" value="Chromosome"/>
</dbReference>
<dbReference type="GO" id="GO:0070402">
    <property type="term" value="F:NADPH binding"/>
    <property type="evidence" value="ECO:0007669"/>
    <property type="project" value="TreeGrafter"/>
</dbReference>
<evidence type="ECO:0000256" key="2">
    <source>
        <dbReference type="ARBA" id="ARBA00023002"/>
    </source>
</evidence>